<name>U2KKV7_9STRE</name>
<dbReference type="HOGENOM" id="CLU_3173911_0_0_9"/>
<evidence type="ECO:0000313" key="1">
    <source>
        <dbReference type="EMBL" id="ERJ77849.1"/>
    </source>
</evidence>
<organism evidence="1 2">
    <name type="scientific">Streptococcus sobrinus W1703</name>
    <dbReference type="NCBI Taxonomy" id="1227275"/>
    <lineage>
        <taxon>Bacteria</taxon>
        <taxon>Bacillati</taxon>
        <taxon>Bacillota</taxon>
        <taxon>Bacilli</taxon>
        <taxon>Lactobacillales</taxon>
        <taxon>Streptococcaceae</taxon>
        <taxon>Streptococcus</taxon>
    </lineage>
</organism>
<dbReference type="AlphaFoldDB" id="U2KKV7"/>
<dbReference type="EMBL" id="AWVA01000028">
    <property type="protein sequence ID" value="ERJ77849.1"/>
    <property type="molecule type" value="Genomic_DNA"/>
</dbReference>
<dbReference type="Proteomes" id="UP000016617">
    <property type="component" value="Unassembled WGS sequence"/>
</dbReference>
<protein>
    <submittedName>
        <fullName evidence="1">Uncharacterized protein</fullName>
    </submittedName>
</protein>
<gene>
    <name evidence="1" type="ORF">HMPREF1557_00546</name>
</gene>
<reference evidence="1 2" key="1">
    <citation type="submission" date="2013-06" db="EMBL/GenBank/DDBJ databases">
        <authorList>
            <person name="Weinstock G."/>
            <person name="Sodergren E."/>
            <person name="Lobos E.A."/>
            <person name="Fulton L."/>
            <person name="Fulton R."/>
            <person name="Courtney L."/>
            <person name="Fronick C."/>
            <person name="O'Laughlin M."/>
            <person name="Godfrey J."/>
            <person name="Wilson R.M."/>
            <person name="Miner T."/>
            <person name="Farmer C."/>
            <person name="Delehaunty K."/>
            <person name="Cordes M."/>
            <person name="Minx P."/>
            <person name="Tomlinson C."/>
            <person name="Chen J."/>
            <person name="Wollam A."/>
            <person name="Pepin K.H."/>
            <person name="Bhonagiri V."/>
            <person name="Zhang X."/>
            <person name="Warren W."/>
            <person name="Mitreva M."/>
            <person name="Mardis E.R."/>
            <person name="Wilson R.K."/>
        </authorList>
    </citation>
    <scope>NUCLEOTIDE SEQUENCE [LARGE SCALE GENOMIC DNA]</scope>
    <source>
        <strain evidence="1 2">W1703</strain>
    </source>
</reference>
<comment type="caution">
    <text evidence="1">The sequence shown here is derived from an EMBL/GenBank/DDBJ whole genome shotgun (WGS) entry which is preliminary data.</text>
</comment>
<sequence>MLTYLYSNRLIDLLTGQREVPIGFLFISDLGFLKIIQESEEKQKIIK</sequence>
<proteinExistence type="predicted"/>
<accession>U2KKV7</accession>
<evidence type="ECO:0000313" key="2">
    <source>
        <dbReference type="Proteomes" id="UP000016617"/>
    </source>
</evidence>